<proteinExistence type="predicted"/>
<name>A0A1V9G0K7_9BACT</name>
<dbReference type="Proteomes" id="UP000192796">
    <property type="component" value="Unassembled WGS sequence"/>
</dbReference>
<keyword evidence="1" id="KW-0812">Transmembrane</keyword>
<keyword evidence="3" id="KW-1185">Reference proteome</keyword>
<protein>
    <submittedName>
        <fullName evidence="2">Uncharacterized protein</fullName>
    </submittedName>
</protein>
<dbReference type="STRING" id="1703345.A3860_22130"/>
<evidence type="ECO:0000313" key="2">
    <source>
        <dbReference type="EMBL" id="OQP64107.1"/>
    </source>
</evidence>
<keyword evidence="1" id="KW-0472">Membrane</keyword>
<gene>
    <name evidence="2" type="ORF">A3860_22130</name>
</gene>
<evidence type="ECO:0000256" key="1">
    <source>
        <dbReference type="SAM" id="Phobius"/>
    </source>
</evidence>
<accession>A0A1V9G0K7</accession>
<feature type="transmembrane region" description="Helical" evidence="1">
    <location>
        <begin position="30"/>
        <end position="52"/>
    </location>
</feature>
<dbReference type="AlphaFoldDB" id="A0A1V9G0K7"/>
<evidence type="ECO:0000313" key="3">
    <source>
        <dbReference type="Proteomes" id="UP000192796"/>
    </source>
</evidence>
<comment type="caution">
    <text evidence="2">The sequence shown here is derived from an EMBL/GenBank/DDBJ whole genome shotgun (WGS) entry which is preliminary data.</text>
</comment>
<sequence>MAHCGDRRAHPVNTMPTAHLPASRRKRMCGLFLCSFPSIGLFYRAFSFWRTFPTGINHFFPKRAVVYSFFQFFKCIFNYIKNPDNLFSLAIVTPACWLPLCNPLFII</sequence>
<dbReference type="EMBL" id="LVYD01000043">
    <property type="protein sequence ID" value="OQP64107.1"/>
    <property type="molecule type" value="Genomic_DNA"/>
</dbReference>
<feature type="transmembrane region" description="Helical" evidence="1">
    <location>
        <begin position="86"/>
        <end position="106"/>
    </location>
</feature>
<reference evidence="2 3" key="1">
    <citation type="submission" date="2016-03" db="EMBL/GenBank/DDBJ databases">
        <title>Niastella vici sp. nov., isolated from farmland soil.</title>
        <authorList>
            <person name="Chen L."/>
            <person name="Wang D."/>
            <person name="Yang S."/>
            <person name="Wang G."/>
        </authorList>
    </citation>
    <scope>NUCLEOTIDE SEQUENCE [LARGE SCALE GENOMIC DNA]</scope>
    <source>
        <strain evidence="2 3">DJ57</strain>
    </source>
</reference>
<organism evidence="2 3">
    <name type="scientific">Niastella vici</name>
    <dbReference type="NCBI Taxonomy" id="1703345"/>
    <lineage>
        <taxon>Bacteria</taxon>
        <taxon>Pseudomonadati</taxon>
        <taxon>Bacteroidota</taxon>
        <taxon>Chitinophagia</taxon>
        <taxon>Chitinophagales</taxon>
        <taxon>Chitinophagaceae</taxon>
        <taxon>Niastella</taxon>
    </lineage>
</organism>
<keyword evidence="1" id="KW-1133">Transmembrane helix</keyword>